<name>A0A9N9JYT5_9GLOM</name>
<evidence type="ECO:0000313" key="3">
    <source>
        <dbReference type="Proteomes" id="UP000789396"/>
    </source>
</evidence>
<protein>
    <submittedName>
        <fullName evidence="2">16571_t:CDS:1</fullName>
    </submittedName>
</protein>
<keyword evidence="3" id="KW-1185">Reference proteome</keyword>
<gene>
    <name evidence="2" type="ORF">RFULGI_LOCUS17996</name>
</gene>
<evidence type="ECO:0000256" key="1">
    <source>
        <dbReference type="SAM" id="MobiDB-lite"/>
    </source>
</evidence>
<organism evidence="2 3">
    <name type="scientific">Racocetra fulgida</name>
    <dbReference type="NCBI Taxonomy" id="60492"/>
    <lineage>
        <taxon>Eukaryota</taxon>
        <taxon>Fungi</taxon>
        <taxon>Fungi incertae sedis</taxon>
        <taxon>Mucoromycota</taxon>
        <taxon>Glomeromycotina</taxon>
        <taxon>Glomeromycetes</taxon>
        <taxon>Diversisporales</taxon>
        <taxon>Gigasporaceae</taxon>
        <taxon>Racocetra</taxon>
    </lineage>
</organism>
<reference evidence="2" key="1">
    <citation type="submission" date="2021-06" db="EMBL/GenBank/DDBJ databases">
        <authorList>
            <person name="Kallberg Y."/>
            <person name="Tangrot J."/>
            <person name="Rosling A."/>
        </authorList>
    </citation>
    <scope>NUCLEOTIDE SEQUENCE</scope>
    <source>
        <strain evidence="2">IN212</strain>
    </source>
</reference>
<dbReference type="AlphaFoldDB" id="A0A9N9JYT5"/>
<accession>A0A9N9JYT5</accession>
<feature type="region of interest" description="Disordered" evidence="1">
    <location>
        <begin position="1"/>
        <end position="73"/>
    </location>
</feature>
<dbReference type="Proteomes" id="UP000789396">
    <property type="component" value="Unassembled WGS sequence"/>
</dbReference>
<feature type="compositionally biased region" description="Basic residues" evidence="1">
    <location>
        <begin position="49"/>
        <end position="63"/>
    </location>
</feature>
<feature type="non-terminal residue" evidence="2">
    <location>
        <position position="1"/>
    </location>
</feature>
<comment type="caution">
    <text evidence="2">The sequence shown here is derived from an EMBL/GenBank/DDBJ whole genome shotgun (WGS) entry which is preliminary data.</text>
</comment>
<dbReference type="EMBL" id="CAJVPZ010075128">
    <property type="protein sequence ID" value="CAG8803637.1"/>
    <property type="molecule type" value="Genomic_DNA"/>
</dbReference>
<proteinExistence type="predicted"/>
<sequence length="120" mass="13669">KKSKDFFSESTNAHHAKRSIRTNDEEIVVNDDEDDDEISGIPFPSHLSFSRKKSTSNHEKHKTATSSSISDFYKTEEYINDNGEGGIGDHGSPTFYNNLTEDYFHHQRSNVHSLFSSVEK</sequence>
<evidence type="ECO:0000313" key="2">
    <source>
        <dbReference type="EMBL" id="CAG8803637.1"/>
    </source>
</evidence>
<feature type="compositionally biased region" description="Acidic residues" evidence="1">
    <location>
        <begin position="25"/>
        <end position="38"/>
    </location>
</feature>
<feature type="non-terminal residue" evidence="2">
    <location>
        <position position="120"/>
    </location>
</feature>